<evidence type="ECO:0000256" key="2">
    <source>
        <dbReference type="ARBA" id="ARBA00022643"/>
    </source>
</evidence>
<proteinExistence type="predicted"/>
<dbReference type="AlphaFoldDB" id="A0A177YMG2"/>
<keyword evidence="3" id="KW-0560">Oxidoreductase</keyword>
<dbReference type="EMBL" id="LVHI01000004">
    <property type="protein sequence ID" value="OAK56440.1"/>
    <property type="molecule type" value="Genomic_DNA"/>
</dbReference>
<evidence type="ECO:0000259" key="5">
    <source>
        <dbReference type="Pfam" id="PF00296"/>
    </source>
</evidence>
<evidence type="ECO:0000256" key="3">
    <source>
        <dbReference type="ARBA" id="ARBA00023002"/>
    </source>
</evidence>
<accession>A0A177YMG2</accession>
<keyword evidence="1" id="KW-0285">Flavoprotein</keyword>
<dbReference type="PANTHER" id="PTHR42847">
    <property type="entry name" value="ALKANESULFONATE MONOOXYGENASE"/>
    <property type="match status" value="1"/>
</dbReference>
<sequence>MCSGGQQETEQVVTTTAVVPKFSWFLPTGGDDERLGGASHGVRIGGNAATESDSGHRDASLEYLTRLAQTVDRLGFHAVLTPTGAHCEDAWLVTSALIAATTRLKFLVAFRPGAVEPVLSAQMVSTFQRLSGGRALLNVVVGGDDVEQRAYGDTLGKDDRYRRALEFLEIARGVGDGKPVSTSSEFYTVERPSGAGFSGYPPVPLPDVYVGGSSPAAIDVAAEQADVFLTWGEPPAQVADKIAHVKKAASAKGREIRGGIRIHVIARDTADEAWSVAENLISGLDDEIIARRQKALRGIASEGQRRMLDLHGGDRNNLLVGPNLWAGYGLVRGGAGTALVGSHAEVADRIREYQAVGIDEFIFSGYPHIEEAEHFGRGVLPLFESPVTP</sequence>
<dbReference type="SUPFAM" id="SSF51679">
    <property type="entry name" value="Bacterial luciferase-like"/>
    <property type="match status" value="1"/>
</dbReference>
<evidence type="ECO:0000313" key="6">
    <source>
        <dbReference type="EMBL" id="OAK56440.1"/>
    </source>
</evidence>
<dbReference type="InterPro" id="IPR036661">
    <property type="entry name" value="Luciferase-like_sf"/>
</dbReference>
<evidence type="ECO:0000313" key="7">
    <source>
        <dbReference type="Proteomes" id="UP000077519"/>
    </source>
</evidence>
<reference evidence="6 7" key="1">
    <citation type="submission" date="2016-03" db="EMBL/GenBank/DDBJ databases">
        <title>Genome sequence of Rhodococcus kyotonensis KB10.</title>
        <authorList>
            <person name="Jeong H."/>
            <person name="Hong C.E."/>
            <person name="Jo S.H."/>
            <person name="Park J.M."/>
        </authorList>
    </citation>
    <scope>NUCLEOTIDE SEQUENCE [LARGE SCALE GENOMIC DNA]</scope>
    <source>
        <strain evidence="6 7">KB10</strain>
    </source>
</reference>
<dbReference type="Proteomes" id="UP000077519">
    <property type="component" value="Unassembled WGS sequence"/>
</dbReference>
<keyword evidence="2" id="KW-0288">FMN</keyword>
<dbReference type="CDD" id="cd01094">
    <property type="entry name" value="Alkanesulfonate_monoxygenase"/>
    <property type="match status" value="1"/>
</dbReference>
<gene>
    <name evidence="6" type="ORF">A3K89_16600</name>
</gene>
<dbReference type="InterPro" id="IPR050172">
    <property type="entry name" value="SsuD_RutA_monooxygenase"/>
</dbReference>
<keyword evidence="7" id="KW-1185">Reference proteome</keyword>
<dbReference type="Gene3D" id="3.20.20.30">
    <property type="entry name" value="Luciferase-like domain"/>
    <property type="match status" value="1"/>
</dbReference>
<dbReference type="Pfam" id="PF00296">
    <property type="entry name" value="Bac_luciferase"/>
    <property type="match status" value="1"/>
</dbReference>
<comment type="caution">
    <text evidence="6">The sequence shown here is derived from an EMBL/GenBank/DDBJ whole genome shotgun (WGS) entry which is preliminary data.</text>
</comment>
<keyword evidence="4 6" id="KW-0503">Monooxygenase</keyword>
<dbReference type="GO" id="GO:0046306">
    <property type="term" value="P:alkanesulfonate catabolic process"/>
    <property type="evidence" value="ECO:0007669"/>
    <property type="project" value="TreeGrafter"/>
</dbReference>
<organism evidence="6 7">
    <name type="scientific">Rhodococcoides kyotonense</name>
    <dbReference type="NCBI Taxonomy" id="398843"/>
    <lineage>
        <taxon>Bacteria</taxon>
        <taxon>Bacillati</taxon>
        <taxon>Actinomycetota</taxon>
        <taxon>Actinomycetes</taxon>
        <taxon>Mycobacteriales</taxon>
        <taxon>Nocardiaceae</taxon>
        <taxon>Rhodococcoides</taxon>
    </lineage>
</organism>
<dbReference type="InterPro" id="IPR011251">
    <property type="entry name" value="Luciferase-like_dom"/>
</dbReference>
<dbReference type="PANTHER" id="PTHR42847:SF4">
    <property type="entry name" value="ALKANESULFONATE MONOOXYGENASE-RELATED"/>
    <property type="match status" value="1"/>
</dbReference>
<protein>
    <submittedName>
        <fullName evidence="6">Alkanesulfonate monooxygenase</fullName>
    </submittedName>
</protein>
<dbReference type="GO" id="GO:0008726">
    <property type="term" value="F:alkanesulfonate monooxygenase activity"/>
    <property type="evidence" value="ECO:0007669"/>
    <property type="project" value="TreeGrafter"/>
</dbReference>
<evidence type="ECO:0000256" key="4">
    <source>
        <dbReference type="ARBA" id="ARBA00023033"/>
    </source>
</evidence>
<name>A0A177YMG2_9NOCA</name>
<feature type="domain" description="Luciferase-like" evidence="5">
    <location>
        <begin position="49"/>
        <end position="359"/>
    </location>
</feature>
<evidence type="ECO:0000256" key="1">
    <source>
        <dbReference type="ARBA" id="ARBA00022630"/>
    </source>
</evidence>